<accession>T1B6P5</accession>
<evidence type="ECO:0000313" key="2">
    <source>
        <dbReference type="EMBL" id="EQD49905.1"/>
    </source>
</evidence>
<evidence type="ECO:0000259" key="1">
    <source>
        <dbReference type="Pfam" id="PF01979"/>
    </source>
</evidence>
<reference evidence="2" key="2">
    <citation type="journal article" date="2014" name="ISME J.">
        <title>Microbial stratification in low pH oxic and suboxic macroscopic growths along an acid mine drainage.</title>
        <authorList>
            <person name="Mendez-Garcia C."/>
            <person name="Mesa V."/>
            <person name="Sprenger R.R."/>
            <person name="Richter M."/>
            <person name="Diez M.S."/>
            <person name="Solano J."/>
            <person name="Bargiela R."/>
            <person name="Golyshina O.V."/>
            <person name="Manteca A."/>
            <person name="Ramos J.L."/>
            <person name="Gallego J.R."/>
            <person name="Llorente I."/>
            <person name="Martins Dos Santos V.A."/>
            <person name="Jensen O.N."/>
            <person name="Pelaez A.I."/>
            <person name="Sanchez J."/>
            <person name="Ferrer M."/>
        </authorList>
    </citation>
    <scope>NUCLEOTIDE SEQUENCE</scope>
</reference>
<organism evidence="2">
    <name type="scientific">mine drainage metagenome</name>
    <dbReference type="NCBI Taxonomy" id="410659"/>
    <lineage>
        <taxon>unclassified sequences</taxon>
        <taxon>metagenomes</taxon>
        <taxon>ecological metagenomes</taxon>
    </lineage>
</organism>
<sequence>MARGDVEADLLLVGGKVFSSATREWVETSLAIGDGAIVGWGDRGAKEVVDVSGAYLIPSFIDAHMHLESTKLWVDEFVSLVLAAGTTAVVADPHELANVFGIPGVAELIDAASDLPFTFKVVASSCVPASQ</sequence>
<feature type="domain" description="Amidohydrolase-related" evidence="1">
    <location>
        <begin position="55"/>
        <end position="129"/>
    </location>
</feature>
<name>T1B6P5_9ZZZZ</name>
<feature type="non-terminal residue" evidence="2">
    <location>
        <position position="131"/>
    </location>
</feature>
<comment type="caution">
    <text evidence="2">The sequence shown here is derived from an EMBL/GenBank/DDBJ whole genome shotgun (WGS) entry which is preliminary data.</text>
</comment>
<dbReference type="SUPFAM" id="SSF51338">
    <property type="entry name" value="Composite domain of metallo-dependent hydrolases"/>
    <property type="match status" value="1"/>
</dbReference>
<dbReference type="Gene3D" id="3.20.20.140">
    <property type="entry name" value="Metal-dependent hydrolases"/>
    <property type="match status" value="1"/>
</dbReference>
<reference evidence="2" key="1">
    <citation type="submission" date="2013-08" db="EMBL/GenBank/DDBJ databases">
        <authorList>
            <person name="Mendez C."/>
            <person name="Richter M."/>
            <person name="Ferrer M."/>
            <person name="Sanchez J."/>
        </authorList>
    </citation>
    <scope>NUCLEOTIDE SEQUENCE</scope>
</reference>
<dbReference type="InterPro" id="IPR011059">
    <property type="entry name" value="Metal-dep_hydrolase_composite"/>
</dbReference>
<proteinExistence type="predicted"/>
<dbReference type="Gene3D" id="2.30.40.10">
    <property type="entry name" value="Urease, subunit C, domain 1"/>
    <property type="match status" value="1"/>
</dbReference>
<dbReference type="InterPro" id="IPR006680">
    <property type="entry name" value="Amidohydro-rel"/>
</dbReference>
<dbReference type="AlphaFoldDB" id="T1B6P5"/>
<dbReference type="GO" id="GO:0016810">
    <property type="term" value="F:hydrolase activity, acting on carbon-nitrogen (but not peptide) bonds"/>
    <property type="evidence" value="ECO:0007669"/>
    <property type="project" value="InterPro"/>
</dbReference>
<dbReference type="EMBL" id="AUZX01009980">
    <property type="protein sequence ID" value="EQD49905.1"/>
    <property type="molecule type" value="Genomic_DNA"/>
</dbReference>
<gene>
    <name evidence="2" type="ORF">B1A_13631</name>
</gene>
<protein>
    <submittedName>
        <fullName evidence="2">Adenine deaminase</fullName>
    </submittedName>
</protein>
<dbReference type="Pfam" id="PF01979">
    <property type="entry name" value="Amidohydro_1"/>
    <property type="match status" value="1"/>
</dbReference>